<evidence type="ECO:0000256" key="1">
    <source>
        <dbReference type="ARBA" id="ARBA00008416"/>
    </source>
</evidence>
<evidence type="ECO:0000256" key="2">
    <source>
        <dbReference type="PIRSR" id="PIRSR006232-1"/>
    </source>
</evidence>
<dbReference type="Proteomes" id="UP000701801">
    <property type="component" value="Unassembled WGS sequence"/>
</dbReference>
<dbReference type="InterPro" id="IPR012093">
    <property type="entry name" value="Pirin"/>
</dbReference>
<dbReference type="PANTHER" id="PTHR13903">
    <property type="entry name" value="PIRIN-RELATED"/>
    <property type="match status" value="1"/>
</dbReference>
<dbReference type="GO" id="GO:0046872">
    <property type="term" value="F:metal ion binding"/>
    <property type="evidence" value="ECO:0007669"/>
    <property type="project" value="UniProtKB-KW"/>
</dbReference>
<feature type="binding site" evidence="2">
    <location>
        <position position="62"/>
    </location>
    <ligand>
        <name>Fe cation</name>
        <dbReference type="ChEBI" id="CHEBI:24875"/>
    </ligand>
</feature>
<dbReference type="PANTHER" id="PTHR13903:SF8">
    <property type="entry name" value="PIRIN"/>
    <property type="match status" value="1"/>
</dbReference>
<evidence type="ECO:0000259" key="5">
    <source>
        <dbReference type="Pfam" id="PF05726"/>
    </source>
</evidence>
<dbReference type="EMBL" id="CAJVRM010000726">
    <property type="protein sequence ID" value="CAG8983394.1"/>
    <property type="molecule type" value="Genomic_DNA"/>
</dbReference>
<feature type="binding site" evidence="2">
    <location>
        <position position="60"/>
    </location>
    <ligand>
        <name>Fe cation</name>
        <dbReference type="ChEBI" id="CHEBI:24875"/>
    </ligand>
</feature>
<evidence type="ECO:0000313" key="7">
    <source>
        <dbReference type="Proteomes" id="UP000701801"/>
    </source>
</evidence>
<dbReference type="OrthoDB" id="198735at2759"/>
<comment type="similarity">
    <text evidence="1 3">Belongs to the pirin family.</text>
</comment>
<dbReference type="InterPro" id="IPR003829">
    <property type="entry name" value="Pirin_N_dom"/>
</dbReference>
<keyword evidence="2" id="KW-0408">Iron</keyword>
<reference evidence="6" key="1">
    <citation type="submission" date="2021-07" db="EMBL/GenBank/DDBJ databases">
        <authorList>
            <person name="Durling M."/>
        </authorList>
    </citation>
    <scope>NUCLEOTIDE SEQUENCE</scope>
</reference>
<dbReference type="InterPro" id="IPR011051">
    <property type="entry name" value="RmlC_Cupin_sf"/>
</dbReference>
<keyword evidence="7" id="KW-1185">Reference proteome</keyword>
<gene>
    <name evidence="6" type="ORF">HYALB_00000561</name>
</gene>
<dbReference type="Pfam" id="PF02678">
    <property type="entry name" value="Pirin"/>
    <property type="match status" value="1"/>
</dbReference>
<dbReference type="Pfam" id="PF05726">
    <property type="entry name" value="Pirin_C"/>
    <property type="match status" value="1"/>
</dbReference>
<sequence length="262" mass="28991">MLDHFNIPPGAGFPDHPHRGQETITYLLEGAVDHEDFTGSAGTIYAGDLQFMTAGKGIVHAEMPNQNQRANIGMQLWVDLPEEDKMSEPQYRDLKGSQIPHVDVDGGKVKVIIIKSHSHGTDSLPDFRPTKTEISMLDIEIKPGGKITQKVDDNWNAFAYVLGGDIRFGEGEDKTVIGQYNFVKFKQEGDVVVAEVDENATESGRFILVAGKPLDQTVVQYGPFVLTTQEDALQAVSDYRASKNGFERAWGWSSKIGRTRIL</sequence>
<feature type="binding site" evidence="2">
    <location>
        <position position="18"/>
    </location>
    <ligand>
        <name>Fe cation</name>
        <dbReference type="ChEBI" id="CHEBI:24875"/>
    </ligand>
</feature>
<evidence type="ECO:0000313" key="6">
    <source>
        <dbReference type="EMBL" id="CAG8983394.1"/>
    </source>
</evidence>
<protein>
    <recommendedName>
        <fullName evidence="8">Pirin</fullName>
    </recommendedName>
</protein>
<dbReference type="InterPro" id="IPR014710">
    <property type="entry name" value="RmlC-like_jellyroll"/>
</dbReference>
<accession>A0A9N9M3D8</accession>
<dbReference type="PIRSF" id="PIRSF006232">
    <property type="entry name" value="Pirin"/>
    <property type="match status" value="1"/>
</dbReference>
<dbReference type="AlphaFoldDB" id="A0A9N9M3D8"/>
<dbReference type="CDD" id="cd02909">
    <property type="entry name" value="cupin_pirin_N"/>
    <property type="match status" value="1"/>
</dbReference>
<keyword evidence="2" id="KW-0479">Metal-binding</keyword>
<dbReference type="InterPro" id="IPR008778">
    <property type="entry name" value="Pirin_C_dom"/>
</dbReference>
<dbReference type="CDD" id="cd02247">
    <property type="entry name" value="cupin_pirin_C"/>
    <property type="match status" value="1"/>
</dbReference>
<dbReference type="SUPFAM" id="SSF51182">
    <property type="entry name" value="RmlC-like cupins"/>
    <property type="match status" value="1"/>
</dbReference>
<feature type="domain" description="Pirin N-terminal" evidence="4">
    <location>
        <begin position="10"/>
        <end position="78"/>
    </location>
</feature>
<proteinExistence type="inferred from homology"/>
<organism evidence="6 7">
    <name type="scientific">Hymenoscyphus albidus</name>
    <dbReference type="NCBI Taxonomy" id="595503"/>
    <lineage>
        <taxon>Eukaryota</taxon>
        <taxon>Fungi</taxon>
        <taxon>Dikarya</taxon>
        <taxon>Ascomycota</taxon>
        <taxon>Pezizomycotina</taxon>
        <taxon>Leotiomycetes</taxon>
        <taxon>Helotiales</taxon>
        <taxon>Helotiaceae</taxon>
        <taxon>Hymenoscyphus</taxon>
    </lineage>
</organism>
<comment type="cofactor">
    <cofactor evidence="2">
        <name>Fe cation</name>
        <dbReference type="ChEBI" id="CHEBI:24875"/>
    </cofactor>
    <text evidence="2">Binds 1 Fe cation per subunit.</text>
</comment>
<dbReference type="Gene3D" id="2.60.120.10">
    <property type="entry name" value="Jelly Rolls"/>
    <property type="match status" value="2"/>
</dbReference>
<feature type="domain" description="Pirin C-terminal" evidence="5">
    <location>
        <begin position="136"/>
        <end position="245"/>
    </location>
</feature>
<evidence type="ECO:0000259" key="4">
    <source>
        <dbReference type="Pfam" id="PF02678"/>
    </source>
</evidence>
<evidence type="ECO:0008006" key="8">
    <source>
        <dbReference type="Google" id="ProtNLM"/>
    </source>
</evidence>
<evidence type="ECO:0000256" key="3">
    <source>
        <dbReference type="RuleBase" id="RU003457"/>
    </source>
</evidence>
<name>A0A9N9M3D8_9HELO</name>
<comment type="caution">
    <text evidence="6">The sequence shown here is derived from an EMBL/GenBank/DDBJ whole genome shotgun (WGS) entry which is preliminary data.</text>
</comment>
<feature type="binding site" evidence="2">
    <location>
        <position position="16"/>
    </location>
    <ligand>
        <name>Fe cation</name>
        <dbReference type="ChEBI" id="CHEBI:24875"/>
    </ligand>
</feature>